<dbReference type="FunFam" id="3.40.50.720:FF:000080">
    <property type="entry name" value="Thiazole biosynthesis adenylyltransferase ThiF"/>
    <property type="match status" value="1"/>
</dbReference>
<evidence type="ECO:0000259" key="2">
    <source>
        <dbReference type="Pfam" id="PF00899"/>
    </source>
</evidence>
<comment type="similarity">
    <text evidence="1">Belongs to the HesA/MoeB/ThiF family.</text>
</comment>
<organism evidence="3 4">
    <name type="scientific">Candidatus Methanomassiliicoccus intestinalis</name>
    <dbReference type="NCBI Taxonomy" id="1406512"/>
    <lineage>
        <taxon>Archaea</taxon>
        <taxon>Methanobacteriati</taxon>
        <taxon>Thermoplasmatota</taxon>
        <taxon>Thermoplasmata</taxon>
        <taxon>Methanomassiliicoccales</taxon>
        <taxon>Methanomassiliicoccaceae</taxon>
        <taxon>Methanomassiliicoccus</taxon>
    </lineage>
</organism>
<proteinExistence type="inferred from homology"/>
<dbReference type="Pfam" id="PF00899">
    <property type="entry name" value="ThiF"/>
    <property type="match status" value="1"/>
</dbReference>
<dbReference type="AlphaFoldDB" id="A0A8J8PFZ9"/>
<dbReference type="EMBL" id="LVVT01000014">
    <property type="protein sequence ID" value="TQS82837.1"/>
    <property type="molecule type" value="Genomic_DNA"/>
</dbReference>
<dbReference type="GO" id="GO:0004792">
    <property type="term" value="F:thiosulfate-cyanide sulfurtransferase activity"/>
    <property type="evidence" value="ECO:0007669"/>
    <property type="project" value="TreeGrafter"/>
</dbReference>
<gene>
    <name evidence="3" type="ORF">A3207_02500</name>
</gene>
<feature type="domain" description="THIF-type NAD/FAD binding fold" evidence="2">
    <location>
        <begin position="4"/>
        <end position="234"/>
    </location>
</feature>
<reference evidence="3" key="1">
    <citation type="submission" date="2016-03" db="EMBL/GenBank/DDBJ databases">
        <authorList>
            <person name="Borrel G."/>
            <person name="Mccann A."/>
            <person name="O'Toole P.W."/>
        </authorList>
    </citation>
    <scope>NUCLEOTIDE SEQUENCE</scope>
    <source>
        <strain evidence="3">183</strain>
    </source>
</reference>
<comment type="caution">
    <text evidence="3">The sequence shown here is derived from an EMBL/GenBank/DDBJ whole genome shotgun (WGS) entry which is preliminary data.</text>
</comment>
<dbReference type="PANTHER" id="PTHR10953">
    <property type="entry name" value="UBIQUITIN-ACTIVATING ENZYME E1"/>
    <property type="match status" value="1"/>
</dbReference>
<dbReference type="Proteomes" id="UP000752814">
    <property type="component" value="Unassembled WGS sequence"/>
</dbReference>
<evidence type="ECO:0000313" key="3">
    <source>
        <dbReference type="EMBL" id="TQS82837.1"/>
    </source>
</evidence>
<protein>
    <recommendedName>
        <fullName evidence="2">THIF-type NAD/FAD binding fold domain-containing protein</fullName>
    </recommendedName>
</protein>
<dbReference type="GO" id="GO:0005737">
    <property type="term" value="C:cytoplasm"/>
    <property type="evidence" value="ECO:0007669"/>
    <property type="project" value="TreeGrafter"/>
</dbReference>
<dbReference type="SUPFAM" id="SSF69572">
    <property type="entry name" value="Activating enzymes of the ubiquitin-like proteins"/>
    <property type="match status" value="1"/>
</dbReference>
<dbReference type="InterPro" id="IPR045886">
    <property type="entry name" value="ThiF/MoeB/HesA"/>
</dbReference>
<accession>A0A8J8PFZ9</accession>
<dbReference type="PANTHER" id="PTHR10953:SF102">
    <property type="entry name" value="ADENYLYLTRANSFERASE AND SULFURTRANSFERASE MOCS3"/>
    <property type="match status" value="1"/>
</dbReference>
<evidence type="ECO:0000313" key="4">
    <source>
        <dbReference type="Proteomes" id="UP000752814"/>
    </source>
</evidence>
<sequence length="239" mass="26213">MERYSRQVILDGFGSEKQKILSESTVGILGVGGLGCPAATYLAGAGIGKLILVDSQSPEESNLNRQILHWPEDIGERSKSESAAWKLKRFNPDINIIEKTMEVTEDNIKEIFMDANLILDCTDNFLTRMILNKYCINSSTPFIHAAVESWHGQITTIIPKITPCLKCIFPNPPPAKKIFPIIGPAAGIFGSLQASEAIKILTGTGDPLTSKLLIGDVQYNQWDIIEIGKRENCPACKIA</sequence>
<dbReference type="Gene3D" id="3.40.50.720">
    <property type="entry name" value="NAD(P)-binding Rossmann-like Domain"/>
    <property type="match status" value="1"/>
</dbReference>
<dbReference type="RefSeq" id="WP_400203953.1">
    <property type="nucleotide sequence ID" value="NZ_CAYAYE010000002.1"/>
</dbReference>
<dbReference type="CDD" id="cd00757">
    <property type="entry name" value="ThiF_MoeB_HesA_family"/>
    <property type="match status" value="1"/>
</dbReference>
<dbReference type="GO" id="GO:0016779">
    <property type="term" value="F:nucleotidyltransferase activity"/>
    <property type="evidence" value="ECO:0007669"/>
    <property type="project" value="TreeGrafter"/>
</dbReference>
<evidence type="ECO:0000256" key="1">
    <source>
        <dbReference type="ARBA" id="ARBA00009919"/>
    </source>
</evidence>
<dbReference type="InterPro" id="IPR035985">
    <property type="entry name" value="Ubiquitin-activating_enz"/>
</dbReference>
<dbReference type="InterPro" id="IPR000594">
    <property type="entry name" value="ThiF_NAD_FAD-bd"/>
</dbReference>
<name>A0A8J8PFZ9_9ARCH</name>
<dbReference type="GO" id="GO:0008641">
    <property type="term" value="F:ubiquitin-like modifier activating enzyme activity"/>
    <property type="evidence" value="ECO:0007669"/>
    <property type="project" value="InterPro"/>
</dbReference>